<keyword evidence="2" id="KW-1185">Reference proteome</keyword>
<dbReference type="Proteomes" id="UP000006062">
    <property type="component" value="Chromosome"/>
</dbReference>
<dbReference type="HOGENOM" id="CLU_110153_0_0_6"/>
<dbReference type="OrthoDB" id="9099687at2"/>
<dbReference type="Pfam" id="PF02924">
    <property type="entry name" value="HDPD"/>
    <property type="match status" value="1"/>
</dbReference>
<dbReference type="InterPro" id="IPR004195">
    <property type="entry name" value="Head_decoration_D"/>
</dbReference>
<sequence>MSEDYGVQSASIPANDIFAGDFPIQTQAITLAANQGALARGQVLGIKLSGAVAAKVSGTGDGNVAAASITLGPKALPGVYVLTCTAEAANAGTFKVRAPNGERLANLTVASAYATDQINLTVPDGANDWDIGDIVTVTVTGKAVAYAPTATDGSEKAALILADALTVGTSDLAAVAYRTGGFARAQLTGIDDAAVLALDARSIFVR</sequence>
<organism evidence="1 2">
    <name type="scientific">Thiocystis violascens (strain ATCC 17096 / DSM 198 / 6111)</name>
    <name type="common">Chromatium violascens</name>
    <dbReference type="NCBI Taxonomy" id="765911"/>
    <lineage>
        <taxon>Bacteria</taxon>
        <taxon>Pseudomonadati</taxon>
        <taxon>Pseudomonadota</taxon>
        <taxon>Gammaproteobacteria</taxon>
        <taxon>Chromatiales</taxon>
        <taxon>Chromatiaceae</taxon>
        <taxon>Thiocystis</taxon>
    </lineage>
</organism>
<dbReference type="AlphaFoldDB" id="I3YEH9"/>
<name>I3YEH9_THIV6</name>
<proteinExistence type="predicted"/>
<evidence type="ECO:0008006" key="3">
    <source>
        <dbReference type="Google" id="ProtNLM"/>
    </source>
</evidence>
<reference evidence="1 2" key="1">
    <citation type="submission" date="2012-06" db="EMBL/GenBank/DDBJ databases">
        <title>Complete sequence of Thiocystis violascens DSM 198.</title>
        <authorList>
            <consortium name="US DOE Joint Genome Institute"/>
            <person name="Lucas S."/>
            <person name="Han J."/>
            <person name="Lapidus A."/>
            <person name="Cheng J.-F."/>
            <person name="Goodwin L."/>
            <person name="Pitluck S."/>
            <person name="Peters L."/>
            <person name="Ovchinnikova G."/>
            <person name="Teshima H."/>
            <person name="Detter J.C."/>
            <person name="Han C."/>
            <person name="Tapia R."/>
            <person name="Land M."/>
            <person name="Hauser L."/>
            <person name="Kyrpides N."/>
            <person name="Ivanova N."/>
            <person name="Pagani I."/>
            <person name="Vogl K."/>
            <person name="Liu Z."/>
            <person name="Frigaard N.-U."/>
            <person name="Bryant D."/>
            <person name="Woyke T."/>
        </authorList>
    </citation>
    <scope>NUCLEOTIDE SEQUENCE [LARGE SCALE GENOMIC DNA]</scope>
    <source>
        <strain evidence="2">ATCC 17096 / DSM 198 / 6111</strain>
    </source>
</reference>
<protein>
    <recommendedName>
        <fullName evidence="3">Head decoration protein</fullName>
    </recommendedName>
</protein>
<evidence type="ECO:0000313" key="1">
    <source>
        <dbReference type="EMBL" id="AFL75397.1"/>
    </source>
</evidence>
<dbReference type="STRING" id="765911.Thivi_3530"/>
<accession>I3YEH9</accession>
<evidence type="ECO:0000313" key="2">
    <source>
        <dbReference type="Proteomes" id="UP000006062"/>
    </source>
</evidence>
<gene>
    <name evidence="1" type="ordered locus">Thivi_3530</name>
</gene>
<dbReference type="RefSeq" id="WP_014779796.1">
    <property type="nucleotide sequence ID" value="NC_018012.1"/>
</dbReference>
<dbReference type="EMBL" id="CP003154">
    <property type="protein sequence ID" value="AFL75397.1"/>
    <property type="molecule type" value="Genomic_DNA"/>
</dbReference>
<dbReference type="KEGG" id="tvi:Thivi_3530"/>